<dbReference type="AlphaFoldDB" id="A0A1F5RGR9"/>
<keyword evidence="5" id="KW-0680">Restriction system</keyword>
<evidence type="ECO:0000256" key="5">
    <source>
        <dbReference type="ARBA" id="ARBA00022747"/>
    </source>
</evidence>
<evidence type="ECO:0000256" key="2">
    <source>
        <dbReference type="ARBA" id="ARBA00022603"/>
    </source>
</evidence>
<dbReference type="Gene3D" id="3.40.50.150">
    <property type="entry name" value="Vaccinia Virus protein VP39"/>
    <property type="match status" value="1"/>
</dbReference>
<evidence type="ECO:0000256" key="3">
    <source>
        <dbReference type="ARBA" id="ARBA00022679"/>
    </source>
</evidence>
<evidence type="ECO:0000313" key="10">
    <source>
        <dbReference type="EMBL" id="OGF13582.1"/>
    </source>
</evidence>
<dbReference type="Gene3D" id="3.90.220.10">
    <property type="entry name" value="Adenine-n6-DNA-methyltransferase Taqi, Chain A, domain 2"/>
    <property type="match status" value="1"/>
</dbReference>
<comment type="caution">
    <text evidence="10">The sequence shown here is derived from an EMBL/GenBank/DDBJ whole genome shotgun (WGS) entry which is preliminary data.</text>
</comment>
<dbReference type="InterPro" id="IPR002052">
    <property type="entry name" value="DNA_methylase_N6_adenine_CS"/>
</dbReference>
<keyword evidence="2" id="KW-0489">Methyltransferase</keyword>
<dbReference type="InterPro" id="IPR029063">
    <property type="entry name" value="SAM-dependent_MTases_sf"/>
</dbReference>
<keyword evidence="6" id="KW-0238">DNA-binding</keyword>
<dbReference type="EC" id="2.1.1.72" evidence="1"/>
<dbReference type="InterPro" id="IPR011639">
    <property type="entry name" value="MethylTrfase_TaqI-like_dom"/>
</dbReference>
<evidence type="ECO:0000256" key="6">
    <source>
        <dbReference type="ARBA" id="ARBA00023125"/>
    </source>
</evidence>
<dbReference type="Proteomes" id="UP000177230">
    <property type="component" value="Unassembled WGS sequence"/>
</dbReference>
<sequence length="972" mass="110798">MSQRQIAQKQIESLILKFRQNEESYRNGSYNETQLRREFLDPFFEALGWDVTNKEGLAEQYKDVIHEDAIKVGEQTKAPDYSFRVGGQRKFFVEAKKPSVSIKEDIGPAYQVRRYSWSAKLSLAILSDFDELAVYDCRLKPKPADKASVGRVAFYTYDQYLEKFDEIYDLFSKEAVLKGTFDKFAQADAKKKGTSEVDKEFLKDIEHWREILAKNLAMRNEKLSNDDLNYAVQTIIDRIIFLRICEDRNLEASENLKGLLTSENIYKRLINLFKLADDRYNAGLFDFTKDQITTRLKIDDKTLSEIIGQMYYPASPYVFSQMPIEILGQVYEQFLGKVIRLTAGHHAKVEEKPEVRKAGGVYYTPQYIVDYIVKNTVGALLAPKSDPSPTSPRSGERPASLTPKEIESIKILDPACGSGSFLIGAYKYLLEYHLNWYMANEPKKYPKAVFADGRGAWRLTTSEAKKILLNNIFGVDIDSQAVEVTKLSLLLKVLENESREGMEQQLKMFKERALPNIDGNIKCGNSLIGPDFYEGQINLSPALPSMGGSKGGVSNEDGAKINPFDWEREFPVIMKRGGFNAVIGNPPYRMIQPHNTSNEILDYTKSHYTVAEFKIDLFHVFLQKGIRLQKDNGLLGYIIPATLLNNVHVENLREWMLNNVCINKIGLAGEKIFEQADVYTCVLVVEKEPRENARNNNIIKTTLELEKAKYNAGIPYHCIKQNRFSELEGKVWNVLLNEKNVGLIAKLNNENKKLIDVTSVNRGLITGDKDKYISERKMTNEYVPILSGGDIFRYYANNYSSFVKFVRPKTSGGCWDEAVHFAKHKVVIRQIGTRPTAAIIEKPIAVTGNIFTIIHQDIDVEKTILGILNSKLIEYYWKLSFSDFKNSFPQVTIFSLGQVPITNKVNDKAYRKGMVVLVDKMIKLKSDINGIKNPNEKETLTRQITATDKQIDKLVYELYGLTEEEIKVVEGE</sequence>
<feature type="domain" description="TaqI-like C-terminal specificity" evidence="9">
    <location>
        <begin position="784"/>
        <end position="901"/>
    </location>
</feature>
<dbReference type="Pfam" id="PF12950">
    <property type="entry name" value="TaqI_C"/>
    <property type="match status" value="1"/>
</dbReference>
<dbReference type="EMBL" id="MFFM01000015">
    <property type="protein sequence ID" value="OGF13582.1"/>
    <property type="molecule type" value="Genomic_DNA"/>
</dbReference>
<dbReference type="InterPro" id="IPR023135">
    <property type="entry name" value="N6_DNA_MeTrfase_TaqI_C"/>
</dbReference>
<evidence type="ECO:0000256" key="7">
    <source>
        <dbReference type="ARBA" id="ARBA00047942"/>
    </source>
</evidence>
<dbReference type="GO" id="GO:0003677">
    <property type="term" value="F:DNA binding"/>
    <property type="evidence" value="ECO:0007669"/>
    <property type="project" value="UniProtKB-KW"/>
</dbReference>
<evidence type="ECO:0000256" key="1">
    <source>
        <dbReference type="ARBA" id="ARBA00011900"/>
    </source>
</evidence>
<gene>
    <name evidence="10" type="ORF">A2024_07190</name>
</gene>
<dbReference type="SUPFAM" id="SSF53335">
    <property type="entry name" value="S-adenosyl-L-methionine-dependent methyltransferases"/>
    <property type="match status" value="1"/>
</dbReference>
<proteinExistence type="predicted"/>
<dbReference type="InterPro" id="IPR050953">
    <property type="entry name" value="N4_N6_ade-DNA_methylase"/>
</dbReference>
<evidence type="ECO:0000259" key="9">
    <source>
        <dbReference type="Pfam" id="PF12950"/>
    </source>
</evidence>
<evidence type="ECO:0000259" key="8">
    <source>
        <dbReference type="Pfam" id="PF07669"/>
    </source>
</evidence>
<reference evidence="10 11" key="1">
    <citation type="journal article" date="2016" name="Nat. Commun.">
        <title>Thousands of microbial genomes shed light on interconnected biogeochemical processes in an aquifer system.</title>
        <authorList>
            <person name="Anantharaman K."/>
            <person name="Brown C.T."/>
            <person name="Hug L.A."/>
            <person name="Sharon I."/>
            <person name="Castelle C.J."/>
            <person name="Probst A.J."/>
            <person name="Thomas B.C."/>
            <person name="Singh A."/>
            <person name="Wilkins M.J."/>
            <person name="Karaoz U."/>
            <person name="Brodie E.L."/>
            <person name="Williams K.H."/>
            <person name="Hubbard S.S."/>
            <person name="Banfield J.F."/>
        </authorList>
    </citation>
    <scope>NUCLEOTIDE SEQUENCE [LARGE SCALE GENOMIC DNA]</scope>
</reference>
<keyword evidence="3" id="KW-0808">Transferase</keyword>
<organism evidence="10 11">
    <name type="scientific">Candidatus Edwardsbacteria bacterium GWF2_54_11</name>
    <dbReference type="NCBI Taxonomy" id="1817851"/>
    <lineage>
        <taxon>Bacteria</taxon>
        <taxon>Candidatus Edwardsiibacteriota</taxon>
    </lineage>
</organism>
<evidence type="ECO:0000256" key="4">
    <source>
        <dbReference type="ARBA" id="ARBA00022691"/>
    </source>
</evidence>
<comment type="catalytic activity">
    <reaction evidence="7">
        <text>a 2'-deoxyadenosine in DNA + S-adenosyl-L-methionine = an N(6)-methyl-2'-deoxyadenosine in DNA + S-adenosyl-L-homocysteine + H(+)</text>
        <dbReference type="Rhea" id="RHEA:15197"/>
        <dbReference type="Rhea" id="RHEA-COMP:12418"/>
        <dbReference type="Rhea" id="RHEA-COMP:12419"/>
        <dbReference type="ChEBI" id="CHEBI:15378"/>
        <dbReference type="ChEBI" id="CHEBI:57856"/>
        <dbReference type="ChEBI" id="CHEBI:59789"/>
        <dbReference type="ChEBI" id="CHEBI:90615"/>
        <dbReference type="ChEBI" id="CHEBI:90616"/>
        <dbReference type="EC" id="2.1.1.72"/>
    </reaction>
</comment>
<feature type="domain" description="Type II methyltransferase M.TaqI-like" evidence="8">
    <location>
        <begin position="470"/>
        <end position="671"/>
    </location>
</feature>
<dbReference type="GO" id="GO:0009007">
    <property type="term" value="F:site-specific DNA-methyltransferase (adenine-specific) activity"/>
    <property type="evidence" value="ECO:0007669"/>
    <property type="project" value="UniProtKB-EC"/>
</dbReference>
<dbReference type="PRINTS" id="PR00507">
    <property type="entry name" value="N12N6MTFRASE"/>
</dbReference>
<dbReference type="PROSITE" id="PS00092">
    <property type="entry name" value="N6_MTASE"/>
    <property type="match status" value="1"/>
</dbReference>
<dbReference type="PANTHER" id="PTHR33841">
    <property type="entry name" value="DNA METHYLTRANSFERASE YEEA-RELATED"/>
    <property type="match status" value="1"/>
</dbReference>
<dbReference type="GO" id="GO:0032259">
    <property type="term" value="P:methylation"/>
    <property type="evidence" value="ECO:0007669"/>
    <property type="project" value="UniProtKB-KW"/>
</dbReference>
<accession>A0A1F5RGR9</accession>
<dbReference type="InterPro" id="IPR025931">
    <property type="entry name" value="TaqI_C"/>
</dbReference>
<evidence type="ECO:0000313" key="11">
    <source>
        <dbReference type="Proteomes" id="UP000177230"/>
    </source>
</evidence>
<dbReference type="PANTHER" id="PTHR33841:SF1">
    <property type="entry name" value="DNA METHYLTRANSFERASE A"/>
    <property type="match status" value="1"/>
</dbReference>
<protein>
    <recommendedName>
        <fullName evidence="1">site-specific DNA-methyltransferase (adenine-specific)</fullName>
        <ecNumber evidence="1">2.1.1.72</ecNumber>
    </recommendedName>
</protein>
<dbReference type="Pfam" id="PF07669">
    <property type="entry name" value="Eco57I"/>
    <property type="match status" value="1"/>
</dbReference>
<keyword evidence="4" id="KW-0949">S-adenosyl-L-methionine</keyword>
<dbReference type="GO" id="GO:0009307">
    <property type="term" value="P:DNA restriction-modification system"/>
    <property type="evidence" value="ECO:0007669"/>
    <property type="project" value="UniProtKB-KW"/>
</dbReference>
<name>A0A1F5RGR9_9BACT</name>